<reference evidence="1 2" key="1">
    <citation type="submission" date="2022-01" db="EMBL/GenBank/DDBJ databases">
        <title>A chromosome-scale genome assembly of the false clownfish, Amphiprion ocellaris.</title>
        <authorList>
            <person name="Ryu T."/>
        </authorList>
    </citation>
    <scope>NUCLEOTIDE SEQUENCE [LARGE SCALE GENOMIC DNA]</scope>
</reference>
<evidence type="ECO:0000313" key="2">
    <source>
        <dbReference type="Proteomes" id="UP001501940"/>
    </source>
</evidence>
<proteinExistence type="predicted"/>
<sequence>DGFISGDNRSLNRLHRCLFYPVCNQITTLSDPCPLCDEAKEVLQPFKHRVRL</sequence>
<dbReference type="Proteomes" id="UP001501940">
    <property type="component" value="Chromosome 20"/>
</dbReference>
<dbReference type="Ensembl" id="ENSAOCT00000050238.1">
    <property type="protein sequence ID" value="ENSAOCP00000053748.1"/>
    <property type="gene ID" value="ENSAOCG00000032632.1"/>
</dbReference>
<accession>A0AAQ5YJ03</accession>
<protein>
    <submittedName>
        <fullName evidence="1">Uncharacterized protein</fullName>
    </submittedName>
</protein>
<evidence type="ECO:0000313" key="1">
    <source>
        <dbReference type="Ensembl" id="ENSAOCP00000053748.1"/>
    </source>
</evidence>
<organism evidence="1 2">
    <name type="scientific">Amphiprion ocellaris</name>
    <name type="common">Clown anemonefish</name>
    <dbReference type="NCBI Taxonomy" id="80972"/>
    <lineage>
        <taxon>Eukaryota</taxon>
        <taxon>Metazoa</taxon>
        <taxon>Chordata</taxon>
        <taxon>Craniata</taxon>
        <taxon>Vertebrata</taxon>
        <taxon>Euteleostomi</taxon>
        <taxon>Actinopterygii</taxon>
        <taxon>Neopterygii</taxon>
        <taxon>Teleostei</taxon>
        <taxon>Neoteleostei</taxon>
        <taxon>Acanthomorphata</taxon>
        <taxon>Ovalentaria</taxon>
        <taxon>Pomacentridae</taxon>
        <taxon>Amphiprion</taxon>
    </lineage>
</organism>
<name>A0AAQ5YJ03_AMPOC</name>
<reference evidence="1" key="2">
    <citation type="submission" date="2025-08" db="UniProtKB">
        <authorList>
            <consortium name="Ensembl"/>
        </authorList>
    </citation>
    <scope>IDENTIFICATION</scope>
</reference>
<reference evidence="1" key="3">
    <citation type="submission" date="2025-09" db="UniProtKB">
        <authorList>
            <consortium name="Ensembl"/>
        </authorList>
    </citation>
    <scope>IDENTIFICATION</scope>
</reference>
<keyword evidence="2" id="KW-1185">Reference proteome</keyword>
<dbReference type="AlphaFoldDB" id="A0AAQ5YJ03"/>